<dbReference type="EMBL" id="ML736164">
    <property type="protein sequence ID" value="KAE8382213.1"/>
    <property type="molecule type" value="Genomic_DNA"/>
</dbReference>
<dbReference type="InterPro" id="IPR036404">
    <property type="entry name" value="Jacalin-like_lectin_dom_sf"/>
</dbReference>
<protein>
    <recommendedName>
        <fullName evidence="1">Jacalin-type lectin domain-containing protein</fullName>
    </recommendedName>
</protein>
<organism evidence="2 3">
    <name type="scientific">Aspergillus bertholletiae</name>
    <dbReference type="NCBI Taxonomy" id="1226010"/>
    <lineage>
        <taxon>Eukaryota</taxon>
        <taxon>Fungi</taxon>
        <taxon>Dikarya</taxon>
        <taxon>Ascomycota</taxon>
        <taxon>Pezizomycotina</taxon>
        <taxon>Eurotiomycetes</taxon>
        <taxon>Eurotiomycetidae</taxon>
        <taxon>Eurotiales</taxon>
        <taxon>Aspergillaceae</taxon>
        <taxon>Aspergillus</taxon>
        <taxon>Aspergillus subgen. Circumdati</taxon>
    </lineage>
</organism>
<sequence length="146" mass="15991">MSTAETPVIDLHSTPPEGGDDAIVKTLEIWSGPGTGDASDSPSVLKGIRITWFNGESDHVYNHPQEGGTRHSYKFKRGETADFGAIFGWRIVRLWFETNLKGYFVSGGENGHTAEYIANGYLVGFEGSSGWEMDSLSLRYNVPEAS</sequence>
<dbReference type="Pfam" id="PF01419">
    <property type="entry name" value="Jacalin"/>
    <property type="match status" value="1"/>
</dbReference>
<dbReference type="OrthoDB" id="4487417at2759"/>
<dbReference type="InterPro" id="IPR001229">
    <property type="entry name" value="Jacalin-like_lectin_dom"/>
</dbReference>
<dbReference type="SUPFAM" id="SSF51101">
    <property type="entry name" value="Mannose-binding lectins"/>
    <property type="match status" value="1"/>
</dbReference>
<feature type="domain" description="Jacalin-type lectin" evidence="1">
    <location>
        <begin position="62"/>
        <end position="136"/>
    </location>
</feature>
<dbReference type="Proteomes" id="UP000326198">
    <property type="component" value="Unassembled WGS sequence"/>
</dbReference>
<dbReference type="Gene3D" id="2.100.10.30">
    <property type="entry name" value="Jacalin-like lectin domain"/>
    <property type="match status" value="1"/>
</dbReference>
<accession>A0A5N7BKC4</accession>
<dbReference type="AlphaFoldDB" id="A0A5N7BKC4"/>
<keyword evidence="3" id="KW-1185">Reference proteome</keyword>
<name>A0A5N7BKC4_9EURO</name>
<gene>
    <name evidence="2" type="ORF">BDV26DRAFT_288740</name>
</gene>
<evidence type="ECO:0000313" key="3">
    <source>
        <dbReference type="Proteomes" id="UP000326198"/>
    </source>
</evidence>
<proteinExistence type="predicted"/>
<reference evidence="2 3" key="1">
    <citation type="submission" date="2019-04" db="EMBL/GenBank/DDBJ databases">
        <title>Friends and foes A comparative genomics studyof 23 Aspergillus species from section Flavi.</title>
        <authorList>
            <consortium name="DOE Joint Genome Institute"/>
            <person name="Kjaerbolling I."/>
            <person name="Vesth T."/>
            <person name="Frisvad J.C."/>
            <person name="Nybo J.L."/>
            <person name="Theobald S."/>
            <person name="Kildgaard S."/>
            <person name="Isbrandt T."/>
            <person name="Kuo A."/>
            <person name="Sato A."/>
            <person name="Lyhne E.K."/>
            <person name="Kogle M.E."/>
            <person name="Wiebenga A."/>
            <person name="Kun R.S."/>
            <person name="Lubbers R.J."/>
            <person name="Makela M.R."/>
            <person name="Barry K."/>
            <person name="Chovatia M."/>
            <person name="Clum A."/>
            <person name="Daum C."/>
            <person name="Haridas S."/>
            <person name="He G."/>
            <person name="LaButti K."/>
            <person name="Lipzen A."/>
            <person name="Mondo S."/>
            <person name="Riley R."/>
            <person name="Salamov A."/>
            <person name="Simmons B.A."/>
            <person name="Magnuson J.K."/>
            <person name="Henrissat B."/>
            <person name="Mortensen U.H."/>
            <person name="Larsen T.O."/>
            <person name="Devries R.P."/>
            <person name="Grigoriev I.V."/>
            <person name="Machida M."/>
            <person name="Baker S.E."/>
            <person name="Andersen M.R."/>
        </authorList>
    </citation>
    <scope>NUCLEOTIDE SEQUENCE [LARGE SCALE GENOMIC DNA]</scope>
    <source>
        <strain evidence="2 3">IBT 29228</strain>
    </source>
</reference>
<evidence type="ECO:0000313" key="2">
    <source>
        <dbReference type="EMBL" id="KAE8382213.1"/>
    </source>
</evidence>
<evidence type="ECO:0000259" key="1">
    <source>
        <dbReference type="Pfam" id="PF01419"/>
    </source>
</evidence>